<keyword evidence="1" id="KW-0853">WD repeat</keyword>
<sequence length="690" mass="73423">MSDHLIGSAVGDGGASSGPAVGTTYNVRQLRYLHAVRSGQRAEAERLANADLEAPAWRVQWATDTDLDPRTKCQIWVGPFTCMAGGVVDDRPVVAVAVPQDDVTDEVQLHDLCSGGITVIPCSGVQSLAIAGLPDDPLLVTGHTDGALRVWHIPSASLRSTVELGEDEVMDLSVVDVNGRMIAVARDAGGRTVRVGLMPDTWIDELETFGSTAIYGAQLADGRHVVAVSGERLTIVDMVSGKRQPLSIPSWCGTVLSLSLSAIDGTDILTILTDVGRILSFELSEGDSVGSPIDSHVRLPYPGLMHMWSPPRRPPQLASMSGIIAVPTRWQVHLWNIRSSRQEASPLAGPVAGCLVRPLRWRNCDYLLAGSSGDGAISLFDVDVPLSDKPRHEGRIVSMATAGSPEVVVTVDRSGAVIARQVIDGALVAPVLATDLENVRVIAAWEIAGRVQIAIGAGSRQTPDGRLRRWDLGRAEMLAPTIEPNEVTVNFLARIPIAGEDVLVTFRPHSELGMWRAVDGELIGEVPTNVYTRVNGFAAGIADGAPIIVLSTTRGQTTIYSLGGDGSSRTIPEVGSDFVVDLSGNYLITGSMDHQRSDWRSIRSWGLSGIRVGPEIRFDAEIIAARAVSWPAAYVACADRSVTLVDLQTGKRLCPPMLLPIAPNSLAVTATGQLLVGFGNDMALVQPPIS</sequence>
<protein>
    <recommendedName>
        <fullName evidence="4">WD40 repeat domain-containing protein</fullName>
    </recommendedName>
</protein>
<dbReference type="InterPro" id="IPR015943">
    <property type="entry name" value="WD40/YVTN_repeat-like_dom_sf"/>
</dbReference>
<dbReference type="SUPFAM" id="SSF50978">
    <property type="entry name" value="WD40 repeat-like"/>
    <property type="match status" value="1"/>
</dbReference>
<dbReference type="SUPFAM" id="SSF69322">
    <property type="entry name" value="Tricorn protease domain 2"/>
    <property type="match status" value="1"/>
</dbReference>
<dbReference type="PROSITE" id="PS50082">
    <property type="entry name" value="WD_REPEATS_2"/>
    <property type="match status" value="1"/>
</dbReference>
<gene>
    <name evidence="2" type="ORF">GCM10009681_38660</name>
</gene>
<name>A0ABP4WYY4_9ACTN</name>
<evidence type="ECO:0000256" key="1">
    <source>
        <dbReference type="PROSITE-ProRule" id="PRU00221"/>
    </source>
</evidence>
<dbReference type="Gene3D" id="2.130.10.10">
    <property type="entry name" value="YVTN repeat-like/Quinoprotein amine dehydrogenase"/>
    <property type="match status" value="2"/>
</dbReference>
<dbReference type="EMBL" id="BAAALS010000019">
    <property type="protein sequence ID" value="GAA1763857.1"/>
    <property type="molecule type" value="Genomic_DNA"/>
</dbReference>
<feature type="repeat" description="WD" evidence="1">
    <location>
        <begin position="134"/>
        <end position="161"/>
    </location>
</feature>
<organism evidence="2 3">
    <name type="scientific">Luedemannella helvata</name>
    <dbReference type="NCBI Taxonomy" id="349315"/>
    <lineage>
        <taxon>Bacteria</taxon>
        <taxon>Bacillati</taxon>
        <taxon>Actinomycetota</taxon>
        <taxon>Actinomycetes</taxon>
        <taxon>Micromonosporales</taxon>
        <taxon>Micromonosporaceae</taxon>
        <taxon>Luedemannella</taxon>
    </lineage>
</organism>
<dbReference type="InterPro" id="IPR036322">
    <property type="entry name" value="WD40_repeat_dom_sf"/>
</dbReference>
<dbReference type="InterPro" id="IPR001680">
    <property type="entry name" value="WD40_rpt"/>
</dbReference>
<dbReference type="RefSeq" id="WP_344083676.1">
    <property type="nucleotide sequence ID" value="NZ_BAAALS010000019.1"/>
</dbReference>
<keyword evidence="3" id="KW-1185">Reference proteome</keyword>
<evidence type="ECO:0008006" key="4">
    <source>
        <dbReference type="Google" id="ProtNLM"/>
    </source>
</evidence>
<reference evidence="3" key="1">
    <citation type="journal article" date="2019" name="Int. J. Syst. Evol. Microbiol.">
        <title>The Global Catalogue of Microorganisms (GCM) 10K type strain sequencing project: providing services to taxonomists for standard genome sequencing and annotation.</title>
        <authorList>
            <consortium name="The Broad Institute Genomics Platform"/>
            <consortium name="The Broad Institute Genome Sequencing Center for Infectious Disease"/>
            <person name="Wu L."/>
            <person name="Ma J."/>
        </authorList>
    </citation>
    <scope>NUCLEOTIDE SEQUENCE [LARGE SCALE GENOMIC DNA]</scope>
    <source>
        <strain evidence="3">JCM 13249</strain>
    </source>
</reference>
<comment type="caution">
    <text evidence="2">The sequence shown here is derived from an EMBL/GenBank/DDBJ whole genome shotgun (WGS) entry which is preliminary data.</text>
</comment>
<evidence type="ECO:0000313" key="2">
    <source>
        <dbReference type="EMBL" id="GAA1763857.1"/>
    </source>
</evidence>
<dbReference type="Proteomes" id="UP001500655">
    <property type="component" value="Unassembled WGS sequence"/>
</dbReference>
<proteinExistence type="predicted"/>
<accession>A0ABP4WYY4</accession>
<evidence type="ECO:0000313" key="3">
    <source>
        <dbReference type="Proteomes" id="UP001500655"/>
    </source>
</evidence>